<evidence type="ECO:0000313" key="4">
    <source>
        <dbReference type="Proteomes" id="UP000682733"/>
    </source>
</evidence>
<dbReference type="Proteomes" id="UP000682733">
    <property type="component" value="Unassembled WGS sequence"/>
</dbReference>
<dbReference type="AlphaFoldDB" id="A0A8S2PGU8"/>
<accession>A0A8S2PGU8</accession>
<dbReference type="Proteomes" id="UP000681722">
    <property type="component" value="Unassembled WGS sequence"/>
</dbReference>
<proteinExistence type="predicted"/>
<evidence type="ECO:0000313" key="2">
    <source>
        <dbReference type="EMBL" id="CAF4052210.1"/>
    </source>
</evidence>
<sequence length="153" mass="17469">MVKESRRELFSLQKRYRRLAINPSPDDFVVMANIQNQIREMLLQKALAKTPGKHEKNVKDLSLIAKTTMASTKASQTRIPFLLHPTKGKVESTDEILTVATDFYTDLYSEKPVDCKVWDGFLAGLPTLNPQNIDKLEREITVVECYNALKETQ</sequence>
<gene>
    <name evidence="1" type="ORF">OVA965_LOCUS25991</name>
    <name evidence="3" type="ORF">SRO942_LOCUS43994</name>
    <name evidence="2" type="ORF">TMI583_LOCUS26724</name>
</gene>
<reference evidence="2" key="1">
    <citation type="submission" date="2021-02" db="EMBL/GenBank/DDBJ databases">
        <authorList>
            <person name="Nowell W R."/>
        </authorList>
    </citation>
    <scope>NUCLEOTIDE SEQUENCE</scope>
</reference>
<comment type="caution">
    <text evidence="2">The sequence shown here is derived from an EMBL/GenBank/DDBJ whole genome shotgun (WGS) entry which is preliminary data.</text>
</comment>
<dbReference type="EMBL" id="CAJNOK010016408">
    <property type="protein sequence ID" value="CAF1244666.1"/>
    <property type="molecule type" value="Genomic_DNA"/>
</dbReference>
<name>A0A8S2PGU8_9BILA</name>
<dbReference type="EMBL" id="CAJOBC010103177">
    <property type="protein sequence ID" value="CAF4484218.1"/>
    <property type="molecule type" value="Genomic_DNA"/>
</dbReference>
<dbReference type="Proteomes" id="UP000677228">
    <property type="component" value="Unassembled WGS sequence"/>
</dbReference>
<protein>
    <submittedName>
        <fullName evidence="2">Uncharacterized protein</fullName>
    </submittedName>
</protein>
<organism evidence="2 4">
    <name type="scientific">Didymodactylos carnosus</name>
    <dbReference type="NCBI Taxonomy" id="1234261"/>
    <lineage>
        <taxon>Eukaryota</taxon>
        <taxon>Metazoa</taxon>
        <taxon>Spiralia</taxon>
        <taxon>Gnathifera</taxon>
        <taxon>Rotifera</taxon>
        <taxon>Eurotatoria</taxon>
        <taxon>Bdelloidea</taxon>
        <taxon>Philodinida</taxon>
        <taxon>Philodinidae</taxon>
        <taxon>Didymodactylos</taxon>
    </lineage>
</organism>
<evidence type="ECO:0000313" key="1">
    <source>
        <dbReference type="EMBL" id="CAF1244666.1"/>
    </source>
</evidence>
<evidence type="ECO:0000313" key="3">
    <source>
        <dbReference type="EMBL" id="CAF4484218.1"/>
    </source>
</evidence>
<dbReference type="OrthoDB" id="3067660at2759"/>
<dbReference type="EMBL" id="CAJOBA010037957">
    <property type="protein sequence ID" value="CAF4052210.1"/>
    <property type="molecule type" value="Genomic_DNA"/>
</dbReference>